<dbReference type="InterPro" id="IPR002072">
    <property type="entry name" value="Nerve_growth_factor-rel"/>
</dbReference>
<evidence type="ECO:0000256" key="3">
    <source>
        <dbReference type="SAM" id="Phobius"/>
    </source>
</evidence>
<dbReference type="GO" id="GO:0050804">
    <property type="term" value="P:modulation of chemical synaptic transmission"/>
    <property type="evidence" value="ECO:0007669"/>
    <property type="project" value="TreeGrafter"/>
</dbReference>
<name>A0A8D2KRF0_VARKO</name>
<sequence length="218" mass="24451">MDHCTRPVYSENITTLFCSILALIAFVSLPVQVPAMLSLLLAVLTPVLWTTHAMPLTVVPYTANVFYTESPLRKWEFISPHVAVSRQEPTVQPSSEDFPSQSSQTACDMITTWVTDKHTAVNIRGRNVMVASEILTPHGRYRQYFFETKCNPNGGTRDGCRGVDLRYWNSTCSTAQSFVKALTMDSPNTVRWEWIKIDTSCICTISPIERNVEGGMGH</sequence>
<accession>A0A8D2KRF0</accession>
<reference evidence="5" key="1">
    <citation type="submission" date="2025-08" db="UniProtKB">
        <authorList>
            <consortium name="Ensembl"/>
        </authorList>
    </citation>
    <scope>IDENTIFICATION</scope>
</reference>
<dbReference type="GO" id="GO:0038180">
    <property type="term" value="P:nerve growth factor signaling pathway"/>
    <property type="evidence" value="ECO:0007669"/>
    <property type="project" value="TreeGrafter"/>
</dbReference>
<evidence type="ECO:0000313" key="6">
    <source>
        <dbReference type="Proteomes" id="UP000694545"/>
    </source>
</evidence>
<dbReference type="AlphaFoldDB" id="A0A8D2KRF0"/>
<dbReference type="GO" id="GO:0043524">
    <property type="term" value="P:negative regulation of neuron apoptotic process"/>
    <property type="evidence" value="ECO:0007669"/>
    <property type="project" value="TreeGrafter"/>
</dbReference>
<dbReference type="GO" id="GO:0021675">
    <property type="term" value="P:nerve development"/>
    <property type="evidence" value="ECO:0007669"/>
    <property type="project" value="TreeGrafter"/>
</dbReference>
<dbReference type="PANTHER" id="PTHR11589:SF11">
    <property type="entry name" value="PREPRO-NEUROTROPHIN"/>
    <property type="match status" value="1"/>
</dbReference>
<dbReference type="PANTHER" id="PTHR11589">
    <property type="entry name" value="NERVE GROWTH FACTOR NGF -RELATED"/>
    <property type="match status" value="1"/>
</dbReference>
<dbReference type="GO" id="GO:0007169">
    <property type="term" value="P:cell surface receptor protein tyrosine kinase signaling pathway"/>
    <property type="evidence" value="ECO:0007669"/>
    <property type="project" value="TreeGrafter"/>
</dbReference>
<dbReference type="InterPro" id="IPR019846">
    <property type="entry name" value="Nerve_growth_factor_CS"/>
</dbReference>
<reference evidence="5" key="2">
    <citation type="submission" date="2025-09" db="UniProtKB">
        <authorList>
            <consortium name="Ensembl"/>
        </authorList>
    </citation>
    <scope>IDENTIFICATION</scope>
</reference>
<dbReference type="PROSITE" id="PS50270">
    <property type="entry name" value="NGF_2"/>
    <property type="match status" value="1"/>
</dbReference>
<dbReference type="Proteomes" id="UP000694545">
    <property type="component" value="Unplaced"/>
</dbReference>
<dbReference type="GO" id="GO:0005163">
    <property type="term" value="F:nerve growth factor receptor binding"/>
    <property type="evidence" value="ECO:0007669"/>
    <property type="project" value="TreeGrafter"/>
</dbReference>
<comment type="similarity">
    <text evidence="1">Belongs to the NGF-beta family.</text>
</comment>
<dbReference type="GO" id="GO:0008021">
    <property type="term" value="C:synaptic vesicle"/>
    <property type="evidence" value="ECO:0007669"/>
    <property type="project" value="TreeGrafter"/>
</dbReference>
<dbReference type="GO" id="GO:0008083">
    <property type="term" value="F:growth factor activity"/>
    <property type="evidence" value="ECO:0007669"/>
    <property type="project" value="UniProtKB-KW"/>
</dbReference>
<dbReference type="GO" id="GO:0030424">
    <property type="term" value="C:axon"/>
    <property type="evidence" value="ECO:0007669"/>
    <property type="project" value="TreeGrafter"/>
</dbReference>
<protein>
    <recommendedName>
        <fullName evidence="4">Nerve growth factor-related domain-containing protein</fullName>
    </recommendedName>
</protein>
<dbReference type="PROSITE" id="PS00248">
    <property type="entry name" value="NGF_1"/>
    <property type="match status" value="1"/>
</dbReference>
<keyword evidence="6" id="KW-1185">Reference proteome</keyword>
<dbReference type="SMART" id="SM00140">
    <property type="entry name" value="NGF"/>
    <property type="match status" value="1"/>
</dbReference>
<dbReference type="OMA" id="CICTISP"/>
<evidence type="ECO:0000256" key="2">
    <source>
        <dbReference type="ARBA" id="ARBA00023030"/>
    </source>
</evidence>
<dbReference type="SUPFAM" id="SSF57501">
    <property type="entry name" value="Cystine-knot cytokines"/>
    <property type="match status" value="1"/>
</dbReference>
<dbReference type="GO" id="GO:0005615">
    <property type="term" value="C:extracellular space"/>
    <property type="evidence" value="ECO:0007669"/>
    <property type="project" value="TreeGrafter"/>
</dbReference>
<keyword evidence="3" id="KW-0472">Membrane</keyword>
<evidence type="ECO:0000256" key="1">
    <source>
        <dbReference type="ARBA" id="ARBA00010783"/>
    </source>
</evidence>
<dbReference type="PRINTS" id="PR00268">
    <property type="entry name" value="NGF"/>
</dbReference>
<keyword evidence="2" id="KW-0339">Growth factor</keyword>
<proteinExistence type="inferred from homology"/>
<dbReference type="InterPro" id="IPR029034">
    <property type="entry name" value="Cystine-knot_cytokine"/>
</dbReference>
<dbReference type="Pfam" id="PF00243">
    <property type="entry name" value="NGF"/>
    <property type="match status" value="1"/>
</dbReference>
<organism evidence="5 6">
    <name type="scientific">Varanus komodoensis</name>
    <name type="common">Komodo dragon</name>
    <dbReference type="NCBI Taxonomy" id="61221"/>
    <lineage>
        <taxon>Eukaryota</taxon>
        <taxon>Metazoa</taxon>
        <taxon>Chordata</taxon>
        <taxon>Craniata</taxon>
        <taxon>Vertebrata</taxon>
        <taxon>Euteleostomi</taxon>
        <taxon>Lepidosauria</taxon>
        <taxon>Squamata</taxon>
        <taxon>Bifurcata</taxon>
        <taxon>Unidentata</taxon>
        <taxon>Episquamata</taxon>
        <taxon>Toxicofera</taxon>
        <taxon>Anguimorpha</taxon>
        <taxon>Paleoanguimorpha</taxon>
        <taxon>Varanoidea</taxon>
        <taxon>Varanidae</taxon>
        <taxon>Varanus</taxon>
    </lineage>
</organism>
<feature type="transmembrane region" description="Helical" evidence="3">
    <location>
        <begin position="12"/>
        <end position="33"/>
    </location>
</feature>
<dbReference type="GO" id="GO:0030425">
    <property type="term" value="C:dendrite"/>
    <property type="evidence" value="ECO:0007669"/>
    <property type="project" value="TreeGrafter"/>
</dbReference>
<evidence type="ECO:0000259" key="4">
    <source>
        <dbReference type="SMART" id="SM00140"/>
    </source>
</evidence>
<evidence type="ECO:0000313" key="5">
    <source>
        <dbReference type="Ensembl" id="ENSVKKP00000002543.1"/>
    </source>
</evidence>
<dbReference type="GO" id="GO:0048812">
    <property type="term" value="P:neuron projection morphogenesis"/>
    <property type="evidence" value="ECO:0007669"/>
    <property type="project" value="TreeGrafter"/>
</dbReference>
<keyword evidence="3" id="KW-0812">Transmembrane</keyword>
<dbReference type="InterPro" id="IPR020408">
    <property type="entry name" value="Nerve_growth_factor-like"/>
</dbReference>
<feature type="domain" description="Nerve growth factor-related" evidence="4">
    <location>
        <begin position="107"/>
        <end position="204"/>
    </location>
</feature>
<dbReference type="Gene3D" id="2.10.90.10">
    <property type="entry name" value="Cystine-knot cytokines"/>
    <property type="match status" value="1"/>
</dbReference>
<dbReference type="Ensembl" id="ENSVKKT00000002617.1">
    <property type="protein sequence ID" value="ENSVKKP00000002543.1"/>
    <property type="gene ID" value="ENSVKKG00000001964.1"/>
</dbReference>
<keyword evidence="3" id="KW-1133">Transmembrane helix</keyword>